<dbReference type="PANTHER" id="PTHR34218">
    <property type="entry name" value="PEPTIDASE S45 PENICILLIN AMIDASE"/>
    <property type="match status" value="1"/>
</dbReference>
<evidence type="ECO:0000313" key="8">
    <source>
        <dbReference type="EMBL" id="BFG70984.1"/>
    </source>
</evidence>
<proteinExistence type="inferred from homology"/>
<comment type="cofactor">
    <cofactor evidence="6">
        <name>Ca(2+)</name>
        <dbReference type="ChEBI" id="CHEBI:29108"/>
    </cofactor>
    <text evidence="6">Binds 1 Ca(2+) ion per dimer.</text>
</comment>
<name>A0AAT9GK64_9BACT</name>
<evidence type="ECO:0000256" key="4">
    <source>
        <dbReference type="ARBA" id="ARBA00023145"/>
    </source>
</evidence>
<keyword evidence="4" id="KW-0865">Zymogen</keyword>
<keyword evidence="3" id="KW-0378">Hydrolase</keyword>
<dbReference type="InterPro" id="IPR002692">
    <property type="entry name" value="S45"/>
</dbReference>
<dbReference type="InterPro" id="IPR014395">
    <property type="entry name" value="Pen/GL7ACA/AHL_acylase"/>
</dbReference>
<dbReference type="EMBL" id="AP029612">
    <property type="protein sequence ID" value="BFG70984.1"/>
    <property type="molecule type" value="Genomic_DNA"/>
</dbReference>
<dbReference type="Gene3D" id="3.60.20.10">
    <property type="entry name" value="Glutamine Phosphoribosylpyrophosphate, subunit 1, domain 1"/>
    <property type="match status" value="1"/>
</dbReference>
<dbReference type="PANTHER" id="PTHR34218:SF3">
    <property type="entry name" value="ACYL-HOMOSERINE LACTONE ACYLASE PVDQ"/>
    <property type="match status" value="1"/>
</dbReference>
<feature type="chain" id="PRO_5043333457" evidence="7">
    <location>
        <begin position="25"/>
        <end position="731"/>
    </location>
</feature>
<evidence type="ECO:0000256" key="1">
    <source>
        <dbReference type="ARBA" id="ARBA00006586"/>
    </source>
</evidence>
<comment type="similarity">
    <text evidence="1">Belongs to the peptidase S45 family.</text>
</comment>
<evidence type="ECO:0000256" key="6">
    <source>
        <dbReference type="PIRSR" id="PIRSR001227-2"/>
    </source>
</evidence>
<sequence length="731" mass="82888">MVLLKTNTMRLLLCLLLLSSFSYAQNFTPTEIQRWEKQAKNITIIKDTWGIPHIYGKTDADAVFGLLYAQCEENFSRVERNYLEVLGRQAEADGERMLYADLQMRLIVDSAEAIKDYNNSPDWFKKLLNAFADGVNYYLYKHPQTKPKVLTRFEPWFHLMFTDGSVSATRTGGIALEEVRNFYNGNKNASAYQPVSHQDVETRGSNGFAIAPKLTNSGNAILYINPHVPFYFRPEMHMVSEEGLNAYGAVTWGQMFVYQGFNEHCGWMHTTGYADVADLYEEKVSNRNGTWVYEYEKESKKVTTKNITVSYLKDGKQIAVPFTGYFTHHGPVMGNRNGKWLALKEFNRSLSALIQSWVSTKANNLDEFKQAMRLLSNTTNNTVYADDKGNIAYWHGDFVPKRDPSFDFTRPVDGSIKATEWKGTHALEEIVQVHNPSVGWIQNCNSTPFTASGKDSPDKNKYPSYMAPDGENARGINAVRLLSTANNLNLDKVIELGYNRYLAAFDFLIPALIKDYDGYVDGSLKTALKEPIELLRNWDKTSSISSVATTLAIDWANQLGQFLPRPETMEEGTNSIKRYEDMAKLSANQKLETLKRVLDELTKTYGNWRQPWGDINRYQRVADGERFDDSKPSIAVPLASSRWGSLPAYESRSGSGYNKRYGVSGNSFIAAVEFGKRLKAKTILTGGQSTDPKSPNFTDQVEGYINGKFKDIFFYKEDVMKNKVKTYHPGE</sequence>
<accession>A0AAT9GK64</accession>
<dbReference type="Gene3D" id="1.10.1400.10">
    <property type="match status" value="1"/>
</dbReference>
<dbReference type="GO" id="GO:0046872">
    <property type="term" value="F:metal ion binding"/>
    <property type="evidence" value="ECO:0007669"/>
    <property type="project" value="UniProtKB-KW"/>
</dbReference>
<gene>
    <name evidence="8" type="ORF">KACHI17_18650</name>
</gene>
<organism evidence="8">
    <name type="scientific">Sediminibacterium sp. KACHI17</name>
    <dbReference type="NCBI Taxonomy" id="1751071"/>
    <lineage>
        <taxon>Bacteria</taxon>
        <taxon>Pseudomonadati</taxon>
        <taxon>Bacteroidota</taxon>
        <taxon>Chitinophagia</taxon>
        <taxon>Chitinophagales</taxon>
        <taxon>Chitinophagaceae</taxon>
        <taxon>Sediminibacterium</taxon>
    </lineage>
</organism>
<dbReference type="SUPFAM" id="SSF56235">
    <property type="entry name" value="N-terminal nucleophile aminohydrolases (Ntn hydrolases)"/>
    <property type="match status" value="1"/>
</dbReference>
<feature type="active site" description="Nucleophile" evidence="5">
    <location>
        <position position="205"/>
    </location>
</feature>
<dbReference type="InterPro" id="IPR023343">
    <property type="entry name" value="Penicillin_amidase_dom1"/>
</dbReference>
<feature type="binding site" evidence="6">
    <location>
        <position position="275"/>
    </location>
    <ligand>
        <name>Ca(2+)</name>
        <dbReference type="ChEBI" id="CHEBI:29108"/>
    </ligand>
</feature>
<dbReference type="Pfam" id="PF01804">
    <property type="entry name" value="Penicil_amidase"/>
    <property type="match status" value="1"/>
</dbReference>
<dbReference type="AlphaFoldDB" id="A0AAT9GK64"/>
<dbReference type="PIRSF" id="PIRSF001227">
    <property type="entry name" value="Pen_acylase"/>
    <property type="match status" value="1"/>
</dbReference>
<dbReference type="InterPro" id="IPR029055">
    <property type="entry name" value="Ntn_hydrolases_N"/>
</dbReference>
<reference evidence="8" key="1">
    <citation type="submission" date="2024-02" db="EMBL/GenBank/DDBJ databases">
        <title>Sediminibacterium planktonica sp. nov. and Sediminibacterium longus sp. nov., isolated from surface lake and river water.</title>
        <authorList>
            <person name="Watanabe K."/>
            <person name="Takemine S."/>
            <person name="Ishii Y."/>
            <person name="Ogata Y."/>
            <person name="Shindo C."/>
            <person name="Suda W."/>
        </authorList>
    </citation>
    <scope>NUCLEOTIDE SEQUENCE</scope>
    <source>
        <strain evidence="8">KACHI17</strain>
    </source>
</reference>
<dbReference type="InterPro" id="IPR043147">
    <property type="entry name" value="Penicillin_amidase_A-knob"/>
</dbReference>
<protein>
    <submittedName>
        <fullName evidence="8">Penicillin acylase family protein</fullName>
    </submittedName>
</protein>
<feature type="signal peptide" evidence="7">
    <location>
        <begin position="1"/>
        <end position="24"/>
    </location>
</feature>
<feature type="binding site" evidence="6">
    <location>
        <position position="278"/>
    </location>
    <ligand>
        <name>Ca(2+)</name>
        <dbReference type="ChEBI" id="CHEBI:29108"/>
    </ligand>
</feature>
<keyword evidence="6" id="KW-0479">Metal-binding</keyword>
<evidence type="ECO:0000256" key="2">
    <source>
        <dbReference type="ARBA" id="ARBA00022729"/>
    </source>
</evidence>
<dbReference type="GO" id="GO:0016811">
    <property type="term" value="F:hydrolase activity, acting on carbon-nitrogen (but not peptide) bonds, in linear amides"/>
    <property type="evidence" value="ECO:0007669"/>
    <property type="project" value="InterPro"/>
</dbReference>
<dbReference type="InterPro" id="IPR043146">
    <property type="entry name" value="Penicillin_amidase_N_B-knob"/>
</dbReference>
<dbReference type="Gene3D" id="1.10.439.10">
    <property type="entry name" value="Penicillin Amidohydrolase, domain 1"/>
    <property type="match status" value="1"/>
</dbReference>
<dbReference type="GO" id="GO:0017000">
    <property type="term" value="P:antibiotic biosynthetic process"/>
    <property type="evidence" value="ECO:0007669"/>
    <property type="project" value="InterPro"/>
</dbReference>
<keyword evidence="6" id="KW-0106">Calcium</keyword>
<keyword evidence="2 7" id="KW-0732">Signal</keyword>
<dbReference type="Gene3D" id="2.30.120.10">
    <property type="match status" value="1"/>
</dbReference>
<evidence type="ECO:0000256" key="5">
    <source>
        <dbReference type="PIRSR" id="PIRSR001227-1"/>
    </source>
</evidence>
<evidence type="ECO:0000256" key="3">
    <source>
        <dbReference type="ARBA" id="ARBA00022801"/>
    </source>
</evidence>
<evidence type="ECO:0000256" key="7">
    <source>
        <dbReference type="SAM" id="SignalP"/>
    </source>
</evidence>